<gene>
    <name evidence="2" type="primary">IAH1</name>
    <name evidence="2" type="ORF">Q8F55_006622</name>
</gene>
<dbReference type="CDD" id="cd01838">
    <property type="entry name" value="Isoamyl_acetate_hydrolase_like"/>
    <property type="match status" value="1"/>
</dbReference>
<name>A0ABR3PY08_9TREE</name>
<dbReference type="InterPro" id="IPR036514">
    <property type="entry name" value="SGNH_hydro_sf"/>
</dbReference>
<dbReference type="PANTHER" id="PTHR14209:SF19">
    <property type="entry name" value="ISOAMYL ACETATE-HYDROLYZING ESTERASE 1 HOMOLOG"/>
    <property type="match status" value="1"/>
</dbReference>
<comment type="caution">
    <text evidence="2">The sequence shown here is derived from an EMBL/GenBank/DDBJ whole genome shotgun (WGS) entry which is preliminary data.</text>
</comment>
<dbReference type="PANTHER" id="PTHR14209">
    <property type="entry name" value="ISOAMYL ACETATE-HYDROLYZING ESTERASE 1"/>
    <property type="match status" value="1"/>
</dbReference>
<protein>
    <submittedName>
        <fullName evidence="2">Isoamyl acetate-hydrolyzing esterase</fullName>
    </submittedName>
</protein>
<dbReference type="GeneID" id="95987665"/>
<dbReference type="EMBL" id="JBBXJM010000005">
    <property type="protein sequence ID" value="KAL1407206.1"/>
    <property type="molecule type" value="Genomic_DNA"/>
</dbReference>
<organism evidence="2 3">
    <name type="scientific">Vanrija albida</name>
    <dbReference type="NCBI Taxonomy" id="181172"/>
    <lineage>
        <taxon>Eukaryota</taxon>
        <taxon>Fungi</taxon>
        <taxon>Dikarya</taxon>
        <taxon>Basidiomycota</taxon>
        <taxon>Agaricomycotina</taxon>
        <taxon>Tremellomycetes</taxon>
        <taxon>Trichosporonales</taxon>
        <taxon>Trichosporonaceae</taxon>
        <taxon>Vanrija</taxon>
    </lineage>
</organism>
<dbReference type="Gene3D" id="3.40.50.1110">
    <property type="entry name" value="SGNH hydrolase"/>
    <property type="match status" value="1"/>
</dbReference>
<evidence type="ECO:0000313" key="2">
    <source>
        <dbReference type="EMBL" id="KAL1407206.1"/>
    </source>
</evidence>
<dbReference type="Pfam" id="PF13472">
    <property type="entry name" value="Lipase_GDSL_2"/>
    <property type="match status" value="1"/>
</dbReference>
<reference evidence="2 3" key="1">
    <citation type="submission" date="2023-08" db="EMBL/GenBank/DDBJ databases">
        <title>Annotated Genome Sequence of Vanrija albida AlHP1.</title>
        <authorList>
            <person name="Herzog R."/>
        </authorList>
    </citation>
    <scope>NUCLEOTIDE SEQUENCE [LARGE SCALE GENOMIC DNA]</scope>
    <source>
        <strain evidence="2 3">AlHP1</strain>
    </source>
</reference>
<accession>A0ABR3PY08</accession>
<feature type="domain" description="SGNH hydrolase-type esterase" evidence="1">
    <location>
        <begin position="11"/>
        <end position="219"/>
    </location>
</feature>
<evidence type="ECO:0000313" key="3">
    <source>
        <dbReference type="Proteomes" id="UP001565368"/>
    </source>
</evidence>
<sequence>MAAPFQDVAVLFGDSITNQQHEDGSMQARFSAAYRRKLDILNRGYGGYNTRWTRLLFDTIFAKKEDAARVPAVRLVTIWFGANDSVLPDAEQKVRQHVPLAEYTANLRFFLDALTSPTSPYAAAHGKGLNIVLVTPPPIYPPAMGGGPFARERDPAVSAQYAAAVRALGAEYAALESDEGNWRVGVVDMWSAVIRAAGGEGDELRAFLSDGLHLTSRGYGVFWDEYTALVRGHLRGRGLDWEDVEDLPLRMPNFENVDADNPSTVVTGMRLPPIRQ</sequence>
<dbReference type="InterPro" id="IPR013830">
    <property type="entry name" value="SGNH_hydro"/>
</dbReference>
<dbReference type="InterPro" id="IPR045136">
    <property type="entry name" value="Iah1-like"/>
</dbReference>
<keyword evidence="3" id="KW-1185">Reference proteome</keyword>
<dbReference type="RefSeq" id="XP_069207150.1">
    <property type="nucleotide sequence ID" value="XM_069355079.1"/>
</dbReference>
<dbReference type="SUPFAM" id="SSF52266">
    <property type="entry name" value="SGNH hydrolase"/>
    <property type="match status" value="1"/>
</dbReference>
<dbReference type="Proteomes" id="UP001565368">
    <property type="component" value="Unassembled WGS sequence"/>
</dbReference>
<evidence type="ECO:0000259" key="1">
    <source>
        <dbReference type="Pfam" id="PF13472"/>
    </source>
</evidence>
<proteinExistence type="predicted"/>